<comment type="caution">
    <text evidence="1">The sequence shown here is derived from an EMBL/GenBank/DDBJ whole genome shotgun (WGS) entry which is preliminary data.</text>
</comment>
<evidence type="ECO:0000313" key="1">
    <source>
        <dbReference type="EMBL" id="MBB4838081.1"/>
    </source>
</evidence>
<evidence type="ECO:0000313" key="2">
    <source>
        <dbReference type="Proteomes" id="UP000575241"/>
    </source>
</evidence>
<gene>
    <name evidence="1" type="ORF">HNP52_001132</name>
</gene>
<dbReference type="Proteomes" id="UP000575241">
    <property type="component" value="Unassembled WGS sequence"/>
</dbReference>
<dbReference type="AlphaFoldDB" id="A0A7W7NRS6"/>
<reference evidence="1 2" key="1">
    <citation type="submission" date="2020-08" db="EMBL/GenBank/DDBJ databases">
        <title>Functional genomics of gut bacteria from endangered species of beetles.</title>
        <authorList>
            <person name="Carlos-Shanley C."/>
        </authorList>
    </citation>
    <scope>NUCLEOTIDE SEQUENCE [LARGE SCALE GENOMIC DNA]</scope>
    <source>
        <strain evidence="1 2">S00224</strain>
    </source>
</reference>
<evidence type="ECO:0008006" key="3">
    <source>
        <dbReference type="Google" id="ProtNLM"/>
    </source>
</evidence>
<sequence length="124" mass="13496">MRFLIPLALLSAAAAQEAPNLTIADFLSEWRVAQAETDRGEKVARFSRLAERLAPSFNRYKALLDADKAAGRPPRACPVKGSKATVDINALVTDLEKLSEAQRAAPMDAAIFAQLDRRFPCPTA</sequence>
<organism evidence="1 2">
    <name type="scientific">Sphingomonas kyeonggiensis</name>
    <dbReference type="NCBI Taxonomy" id="1268553"/>
    <lineage>
        <taxon>Bacteria</taxon>
        <taxon>Pseudomonadati</taxon>
        <taxon>Pseudomonadota</taxon>
        <taxon>Alphaproteobacteria</taxon>
        <taxon>Sphingomonadales</taxon>
        <taxon>Sphingomonadaceae</taxon>
        <taxon>Sphingomonas</taxon>
    </lineage>
</organism>
<accession>A0A7W7NRS6</accession>
<proteinExistence type="predicted"/>
<name>A0A7W7NRS6_9SPHN</name>
<keyword evidence="2" id="KW-1185">Reference proteome</keyword>
<protein>
    <recommendedName>
        <fullName evidence="3">Rap1a immunity protein domain-containing protein</fullName>
    </recommendedName>
</protein>
<dbReference type="RefSeq" id="WP_184163656.1">
    <property type="nucleotide sequence ID" value="NZ_JACHLN010000001.1"/>
</dbReference>
<dbReference type="EMBL" id="JACHLN010000001">
    <property type="protein sequence ID" value="MBB4838081.1"/>
    <property type="molecule type" value="Genomic_DNA"/>
</dbReference>